<evidence type="ECO:0000313" key="2">
    <source>
        <dbReference type="Proteomes" id="UP000242818"/>
    </source>
</evidence>
<protein>
    <submittedName>
        <fullName evidence="1">Uncharacterized protein</fullName>
    </submittedName>
</protein>
<keyword evidence="2" id="KW-1185">Reference proteome</keyword>
<sequence length="63" mass="7360">MKKNLTVKQQWLKPKPEEELGEAHHFTTRSSDIHSKYMIIENILTSHIDKVLVIPATINLQHK</sequence>
<evidence type="ECO:0000313" key="1">
    <source>
        <dbReference type="EMBL" id="SCB97699.1"/>
    </source>
</evidence>
<dbReference type="EMBL" id="FMAR01000002">
    <property type="protein sequence ID" value="SCB97699.1"/>
    <property type="molecule type" value="Genomic_DNA"/>
</dbReference>
<proteinExistence type="predicted"/>
<dbReference type="AlphaFoldDB" id="A0A1C4AT05"/>
<reference evidence="1 2" key="1">
    <citation type="submission" date="2016-08" db="EMBL/GenBank/DDBJ databases">
        <authorList>
            <person name="Seilhamer J.J."/>
        </authorList>
    </citation>
    <scope>NUCLEOTIDE SEQUENCE [LARGE SCALE GENOMIC DNA]</scope>
    <source>
        <strain evidence="1 2">A37T2</strain>
    </source>
</reference>
<gene>
    <name evidence="1" type="ORF">GA0116948_102271</name>
</gene>
<name>A0A1C4AT05_9BACT</name>
<dbReference type="Proteomes" id="UP000242818">
    <property type="component" value="Unassembled WGS sequence"/>
</dbReference>
<accession>A0A1C4AT05</accession>
<organism evidence="1 2">
    <name type="scientific">Chitinophaga costaii</name>
    <dbReference type="NCBI Taxonomy" id="1335309"/>
    <lineage>
        <taxon>Bacteria</taxon>
        <taxon>Pseudomonadati</taxon>
        <taxon>Bacteroidota</taxon>
        <taxon>Chitinophagia</taxon>
        <taxon>Chitinophagales</taxon>
        <taxon>Chitinophagaceae</taxon>
        <taxon>Chitinophaga</taxon>
    </lineage>
</organism>